<dbReference type="GO" id="GO:0031267">
    <property type="term" value="F:small GTPase binding"/>
    <property type="evidence" value="ECO:0007669"/>
    <property type="project" value="TreeGrafter"/>
</dbReference>
<protein>
    <recommendedName>
        <fullName evidence="6">Leucine-rich repeat protein</fullName>
    </recommendedName>
</protein>
<keyword evidence="5" id="KW-1185">Reference proteome</keyword>
<dbReference type="SUPFAM" id="SSF52047">
    <property type="entry name" value="RNI-like"/>
    <property type="match status" value="1"/>
</dbReference>
<keyword evidence="3" id="KW-0677">Repeat</keyword>
<evidence type="ECO:0008006" key="6">
    <source>
        <dbReference type="Google" id="ProtNLM"/>
    </source>
</evidence>
<accession>A0A0S4IYV0</accession>
<dbReference type="InterPro" id="IPR027038">
    <property type="entry name" value="RanGap"/>
</dbReference>
<dbReference type="PANTHER" id="PTHR24113">
    <property type="entry name" value="RAN GTPASE-ACTIVATING PROTEIN 1"/>
    <property type="match status" value="1"/>
</dbReference>
<evidence type="ECO:0000313" key="5">
    <source>
        <dbReference type="Proteomes" id="UP000051952"/>
    </source>
</evidence>
<evidence type="ECO:0000256" key="2">
    <source>
        <dbReference type="ARBA" id="ARBA00022614"/>
    </source>
</evidence>
<dbReference type="GO" id="GO:0048471">
    <property type="term" value="C:perinuclear region of cytoplasm"/>
    <property type="evidence" value="ECO:0007669"/>
    <property type="project" value="TreeGrafter"/>
</dbReference>
<dbReference type="GO" id="GO:0005829">
    <property type="term" value="C:cytosol"/>
    <property type="evidence" value="ECO:0007669"/>
    <property type="project" value="TreeGrafter"/>
</dbReference>
<dbReference type="OrthoDB" id="120976at2759"/>
<dbReference type="Proteomes" id="UP000051952">
    <property type="component" value="Unassembled WGS sequence"/>
</dbReference>
<dbReference type="PANTHER" id="PTHR24113:SF12">
    <property type="entry name" value="RAN GTPASE-ACTIVATING PROTEIN 1"/>
    <property type="match status" value="1"/>
</dbReference>
<dbReference type="Gene3D" id="3.80.10.10">
    <property type="entry name" value="Ribonuclease Inhibitor"/>
    <property type="match status" value="1"/>
</dbReference>
<keyword evidence="1" id="KW-0343">GTPase activation</keyword>
<reference evidence="5" key="1">
    <citation type="submission" date="2015-09" db="EMBL/GenBank/DDBJ databases">
        <authorList>
            <consortium name="Pathogen Informatics"/>
        </authorList>
    </citation>
    <scope>NUCLEOTIDE SEQUENCE [LARGE SCALE GENOMIC DNA]</scope>
    <source>
        <strain evidence="5">Lake Konstanz</strain>
    </source>
</reference>
<sequence>MPPRAARAPAGKSTAHVRTKVVSKSLKEIYEDQCKDRQVNVNSSVAASLPERQGAALPTDTLDMSRNYLGDNGIVPLLSVVERNPNLRIVSFVENGLRNNAIIALCAVASRHPGLRSIDVSDNCISEGAGNALVKLLEENPRITTLGIRNTRIDVELRVRIKDLLEKNNALSGGGGGAVAAVGSAAAAAAHH</sequence>
<dbReference type="GO" id="GO:0005634">
    <property type="term" value="C:nucleus"/>
    <property type="evidence" value="ECO:0007669"/>
    <property type="project" value="TreeGrafter"/>
</dbReference>
<organism evidence="4 5">
    <name type="scientific">Bodo saltans</name>
    <name type="common">Flagellated protozoan</name>
    <dbReference type="NCBI Taxonomy" id="75058"/>
    <lineage>
        <taxon>Eukaryota</taxon>
        <taxon>Discoba</taxon>
        <taxon>Euglenozoa</taxon>
        <taxon>Kinetoplastea</taxon>
        <taxon>Metakinetoplastina</taxon>
        <taxon>Eubodonida</taxon>
        <taxon>Bodonidae</taxon>
        <taxon>Bodo</taxon>
    </lineage>
</organism>
<dbReference type="GO" id="GO:0006913">
    <property type="term" value="P:nucleocytoplasmic transport"/>
    <property type="evidence" value="ECO:0007669"/>
    <property type="project" value="TreeGrafter"/>
</dbReference>
<evidence type="ECO:0000256" key="3">
    <source>
        <dbReference type="ARBA" id="ARBA00022737"/>
    </source>
</evidence>
<evidence type="ECO:0000313" key="4">
    <source>
        <dbReference type="EMBL" id="CUG13273.1"/>
    </source>
</evidence>
<gene>
    <name evidence="4" type="ORF">BSAL_74815</name>
</gene>
<dbReference type="InterPro" id="IPR032675">
    <property type="entry name" value="LRR_dom_sf"/>
</dbReference>
<dbReference type="VEuPathDB" id="TriTrypDB:BSAL_74815"/>
<dbReference type="EMBL" id="CYKH01000669">
    <property type="protein sequence ID" value="CUG13273.1"/>
    <property type="molecule type" value="Genomic_DNA"/>
</dbReference>
<proteinExistence type="predicted"/>
<keyword evidence="2" id="KW-0433">Leucine-rich repeat</keyword>
<dbReference type="AlphaFoldDB" id="A0A0S4IYV0"/>
<evidence type="ECO:0000256" key="1">
    <source>
        <dbReference type="ARBA" id="ARBA00022468"/>
    </source>
</evidence>
<dbReference type="GO" id="GO:0005096">
    <property type="term" value="F:GTPase activator activity"/>
    <property type="evidence" value="ECO:0007669"/>
    <property type="project" value="UniProtKB-KW"/>
</dbReference>
<name>A0A0S4IYV0_BODSA</name>